<comment type="caution">
    <text evidence="7">The sequence shown here is derived from an EMBL/GenBank/DDBJ whole genome shotgun (WGS) entry which is preliminary data.</text>
</comment>
<dbReference type="InterPro" id="IPR008397">
    <property type="entry name" value="Alginate_lyase_dom"/>
</dbReference>
<evidence type="ECO:0000256" key="2">
    <source>
        <dbReference type="ARBA" id="ARBA00022729"/>
    </source>
</evidence>
<evidence type="ECO:0000313" key="8">
    <source>
        <dbReference type="Proteomes" id="UP000309676"/>
    </source>
</evidence>
<dbReference type="Gene3D" id="1.50.10.100">
    <property type="entry name" value="Chondroitin AC/alginate lyase"/>
    <property type="match status" value="1"/>
</dbReference>
<proteinExistence type="predicted"/>
<dbReference type="RefSeq" id="WP_138197591.1">
    <property type="nucleotide sequence ID" value="NZ_VCIW01000025.1"/>
</dbReference>
<evidence type="ECO:0000256" key="3">
    <source>
        <dbReference type="ARBA" id="ARBA00022764"/>
    </source>
</evidence>
<dbReference type="PANTHER" id="PTHR39210">
    <property type="entry name" value="HEPARIN-SULFATE LYASE"/>
    <property type="match status" value="1"/>
</dbReference>
<dbReference type="InterPro" id="IPR008929">
    <property type="entry name" value="Chondroitin_lyas"/>
</dbReference>
<evidence type="ECO:0000259" key="6">
    <source>
        <dbReference type="Pfam" id="PF07940"/>
    </source>
</evidence>
<dbReference type="EMBL" id="VCIW01000025">
    <property type="protein sequence ID" value="TLS49055.1"/>
    <property type="molecule type" value="Genomic_DNA"/>
</dbReference>
<dbReference type="Pfam" id="PF07940">
    <property type="entry name" value="Hepar_II_III_C"/>
    <property type="match status" value="1"/>
</dbReference>
<dbReference type="PANTHER" id="PTHR39210:SF1">
    <property type="entry name" value="HEPARIN-SULFATE LYASE"/>
    <property type="match status" value="1"/>
</dbReference>
<accession>A0A5R9GCE4</accession>
<dbReference type="SUPFAM" id="SSF48230">
    <property type="entry name" value="Chondroitin AC/alginate lyase"/>
    <property type="match status" value="1"/>
</dbReference>
<dbReference type="OrthoDB" id="9772435at2"/>
<feature type="domain" description="Alginate lyase" evidence="5">
    <location>
        <begin position="95"/>
        <end position="301"/>
    </location>
</feature>
<name>A0A5R9GCE4_9BACL</name>
<dbReference type="AlphaFoldDB" id="A0A5R9GCE4"/>
<dbReference type="GO" id="GO:0016829">
    <property type="term" value="F:lyase activity"/>
    <property type="evidence" value="ECO:0007669"/>
    <property type="project" value="UniProtKB-KW"/>
</dbReference>
<evidence type="ECO:0000256" key="4">
    <source>
        <dbReference type="ARBA" id="ARBA00023239"/>
    </source>
</evidence>
<keyword evidence="4 7" id="KW-0456">Lyase</keyword>
<dbReference type="Pfam" id="PF05426">
    <property type="entry name" value="Alginate_lyase"/>
    <property type="match status" value="1"/>
</dbReference>
<organism evidence="7 8">
    <name type="scientific">Paenibacillus antri</name>
    <dbReference type="NCBI Taxonomy" id="2582848"/>
    <lineage>
        <taxon>Bacteria</taxon>
        <taxon>Bacillati</taxon>
        <taxon>Bacillota</taxon>
        <taxon>Bacilli</taxon>
        <taxon>Bacillales</taxon>
        <taxon>Paenibacillaceae</taxon>
        <taxon>Paenibacillus</taxon>
    </lineage>
</organism>
<evidence type="ECO:0000259" key="5">
    <source>
        <dbReference type="Pfam" id="PF05426"/>
    </source>
</evidence>
<comment type="subcellular location">
    <subcellularLocation>
        <location evidence="1">Periplasm</location>
    </subcellularLocation>
</comment>
<evidence type="ECO:0000256" key="1">
    <source>
        <dbReference type="ARBA" id="ARBA00004418"/>
    </source>
</evidence>
<feature type="domain" description="Heparinase II/III-like C-terminal" evidence="6">
    <location>
        <begin position="388"/>
        <end position="473"/>
    </location>
</feature>
<dbReference type="InterPro" id="IPR012480">
    <property type="entry name" value="Hepar_II_III_C"/>
</dbReference>
<keyword evidence="8" id="KW-1185">Reference proteome</keyword>
<evidence type="ECO:0000313" key="7">
    <source>
        <dbReference type="EMBL" id="TLS49055.1"/>
    </source>
</evidence>
<protein>
    <submittedName>
        <fullName evidence="7">Alginate lyase family protein</fullName>
    </submittedName>
</protein>
<dbReference type="Gene3D" id="2.70.98.70">
    <property type="match status" value="1"/>
</dbReference>
<dbReference type="Proteomes" id="UP000309676">
    <property type="component" value="Unassembled WGS sequence"/>
</dbReference>
<keyword evidence="2" id="KW-0732">Signal</keyword>
<dbReference type="GO" id="GO:0042597">
    <property type="term" value="C:periplasmic space"/>
    <property type="evidence" value="ECO:0007669"/>
    <property type="project" value="UniProtKB-SubCell"/>
</dbReference>
<reference evidence="7 8" key="1">
    <citation type="submission" date="2019-05" db="EMBL/GenBank/DDBJ databases">
        <authorList>
            <person name="Narsing Rao M.P."/>
            <person name="Li W.J."/>
        </authorList>
    </citation>
    <scope>NUCLEOTIDE SEQUENCE [LARGE SCALE GENOMIC DNA]</scope>
    <source>
        <strain evidence="7 8">SYSU_K30003</strain>
    </source>
</reference>
<sequence>MIAAPLREKKRYGWFDAALRALLEETDAALEAGVDVPEEPGGWWHQYVCPTHGTELRFDPREREATAFRCPHGCVLEGEAYRGAWLVFKHQERARTALSAAAMYAATGEAKYAEAANAILEAYASRYPRYPVHPDAQPWMLKGRAFHQALTEAIWATTILRAFLLLRDEGALQVDAAASDVFFAMVSSSMTEYRRILIEERDEPANNYTAWLNACLACYYAVRDDRDGMETLVSARGGLRHHLEIGVLPDQLEFEGSLYYHVFVLRAYFIAAEMAERLGFDATAWTGSAGQSFRGMLEALVGLAAPNGELPALHDGPYSRPPYAREIAEVFEIGYARYGDARFAPILREAYRRADGGCGGGTGSAERRGLEAVLYGEGDWPAAEPLREPSRLYASAGFAVLRHADNPLSLLADFGPHGGSHGHDDKLNVVLMHRNGFVLPERGMVPYGSELRRRWFARTPSHNAVSVGGRTQAPHTGVCLRFDAEARRSYAWLRSEGAYAGATLDRHLWVDRDVALDWFEVRLDLEETVDYWLHFAEPLNVGGGWTACTPDAAPGEDEAYGYVATSARWTAEEPFAAVAATCGGERVTASLLAVPGGELYRIASPGTSVDPSRPLDGLLYRARGRRATFVAAFAAGDAPIRLARGDEGSVLVAPAGGGGTAMRFRMTEHGLHRE</sequence>
<keyword evidence="3" id="KW-0574">Periplasm</keyword>
<gene>
    <name evidence="7" type="ORF">FE782_27670</name>
</gene>